<dbReference type="STRING" id="1895771.BGO89_02870"/>
<evidence type="ECO:0000313" key="3">
    <source>
        <dbReference type="EMBL" id="OJX59374.1"/>
    </source>
</evidence>
<keyword evidence="1" id="KW-0732">Signal</keyword>
<dbReference type="SUPFAM" id="SSF49265">
    <property type="entry name" value="Fibronectin type III"/>
    <property type="match status" value="1"/>
</dbReference>
<comment type="caution">
    <text evidence="3">The sequence shown here is derived from an EMBL/GenBank/DDBJ whole genome shotgun (WGS) entry which is preliminary data.</text>
</comment>
<dbReference type="InterPro" id="IPR036116">
    <property type="entry name" value="FN3_sf"/>
</dbReference>
<name>A0A1M3L2C3_9BACT</name>
<dbReference type="AlphaFoldDB" id="A0A1M3L2C3"/>
<organism evidence="3 4">
    <name type="scientific">Candidatus Kapaibacterium thiocyanatum</name>
    <dbReference type="NCBI Taxonomy" id="1895771"/>
    <lineage>
        <taxon>Bacteria</taxon>
        <taxon>Pseudomonadati</taxon>
        <taxon>Candidatus Kapaibacteriota</taxon>
        <taxon>Candidatus Kapaibacteriia</taxon>
        <taxon>Candidatus Kapaibacteriales</taxon>
        <taxon>Candidatus Kapaibacteriaceae</taxon>
        <taxon>Candidatus Kapaibacterium</taxon>
    </lineage>
</organism>
<dbReference type="InterPro" id="IPR013783">
    <property type="entry name" value="Ig-like_fold"/>
</dbReference>
<dbReference type="PROSITE" id="PS50853">
    <property type="entry name" value="FN3"/>
    <property type="match status" value="1"/>
</dbReference>
<evidence type="ECO:0000259" key="2">
    <source>
        <dbReference type="PROSITE" id="PS50853"/>
    </source>
</evidence>
<sequence>MNRLRLLVIVLSMTTIIAYAQPTRQFDNSDPSAEEVYMLELINRARMDPAAEGVRLMDTDDSTVQAVYRRLGIDKEATRKAFATYPKRPPLAFTALLSVLARSQTSDMVNNGYIGHVNSRGENLEERYRHVLYKPSGSYGENVATYAGGAWYGHCRLNVDWSPTDQQPLSRRLNIMNFSGGSHNEIGIGIRHLKPEDQISDTVGPVVLTQNFGSSETTYLTGVAYQDLNHNGFYDMGEDMRGARITPDRGDYFVITTSSGGYTLPYAGTGSMVITASTQYSGTITTTVELPGTENVKVDFVFPSEPPPQVTLQLPLHRSMNVEQHGTSFVWNSAGPASTYTIQVATAEDFHLGSAIWSETTTDTTMMLALPSCQRSYFWRVKARNGVGTSPWSTVYALTTGGTVPSAPTLRSPASDVVVDHDAYLHFEWDMVPGASAHHFRISRNAGLTNPVVDDSAMHGTTFDAPAMPLSDQPFFWGVRAYDDTCGWGEWATRAMTPTVTSIDNDITSGPNGLAVVPNPVTPMSMLVMNVPAGGMATLHLVDANGSTIATRRLSLDGGRTTLPLSSLVDTDVAQGIYGIVLSCEAYVRYVNVAIIR</sequence>
<dbReference type="Gene3D" id="2.60.40.10">
    <property type="entry name" value="Immunoglobulins"/>
    <property type="match status" value="2"/>
</dbReference>
<dbReference type="EMBL" id="MKVH01000013">
    <property type="protein sequence ID" value="OJX59374.1"/>
    <property type="molecule type" value="Genomic_DNA"/>
</dbReference>
<gene>
    <name evidence="3" type="ORF">BGO89_02870</name>
</gene>
<dbReference type="Proteomes" id="UP000184233">
    <property type="component" value="Unassembled WGS sequence"/>
</dbReference>
<dbReference type="PANTHER" id="PTHR31157:SF1">
    <property type="entry name" value="SCP DOMAIN-CONTAINING PROTEIN"/>
    <property type="match status" value="1"/>
</dbReference>
<dbReference type="InterPro" id="IPR003961">
    <property type="entry name" value="FN3_dom"/>
</dbReference>
<feature type="domain" description="Fibronectin type-III" evidence="2">
    <location>
        <begin position="306"/>
        <end position="403"/>
    </location>
</feature>
<dbReference type="PANTHER" id="PTHR31157">
    <property type="entry name" value="SCP DOMAIN-CONTAINING PROTEIN"/>
    <property type="match status" value="1"/>
</dbReference>
<protein>
    <recommendedName>
        <fullName evidence="2">Fibronectin type-III domain-containing protein</fullName>
    </recommendedName>
</protein>
<dbReference type="InterPro" id="IPR035940">
    <property type="entry name" value="CAP_sf"/>
</dbReference>
<feature type="chain" id="PRO_5012702473" description="Fibronectin type-III domain-containing protein" evidence="1">
    <location>
        <begin position="21"/>
        <end position="597"/>
    </location>
</feature>
<feature type="signal peptide" evidence="1">
    <location>
        <begin position="1"/>
        <end position="20"/>
    </location>
</feature>
<dbReference type="Gene3D" id="3.40.33.10">
    <property type="entry name" value="CAP"/>
    <property type="match status" value="1"/>
</dbReference>
<accession>A0A1M3L2C3</accession>
<reference evidence="3 4" key="1">
    <citation type="submission" date="2016-09" db="EMBL/GenBank/DDBJ databases">
        <title>Genome-resolved meta-omics ties microbial dynamics to process performance in biotechnology for thiocyanate degradation.</title>
        <authorList>
            <person name="Kantor R.S."/>
            <person name="Huddy R.J."/>
            <person name="Iyer R."/>
            <person name="Thomas B.C."/>
            <person name="Brown C.T."/>
            <person name="Anantharaman K."/>
            <person name="Tringe S."/>
            <person name="Hettich R.L."/>
            <person name="Harrison S.T."/>
            <person name="Banfield J.F."/>
        </authorList>
    </citation>
    <scope>NUCLEOTIDE SEQUENCE [LARGE SCALE GENOMIC DNA]</scope>
    <source>
        <strain evidence="3">59-99</strain>
    </source>
</reference>
<proteinExistence type="predicted"/>
<evidence type="ECO:0000313" key="4">
    <source>
        <dbReference type="Proteomes" id="UP000184233"/>
    </source>
</evidence>
<evidence type="ECO:0000256" key="1">
    <source>
        <dbReference type="SAM" id="SignalP"/>
    </source>
</evidence>